<proteinExistence type="predicted"/>
<evidence type="ECO:0000313" key="3">
    <source>
        <dbReference type="Proteomes" id="UP000219182"/>
    </source>
</evidence>
<dbReference type="Proteomes" id="UP000219182">
    <property type="component" value="Unassembled WGS sequence"/>
</dbReference>
<sequence>MRLTPEPPPVLERIMRKLKVLSNLLASNKNQGRADHLPARKPAPGNGDAKRLLVGRLLWEFYRTMLPFRRGLIQGA</sequence>
<dbReference type="AlphaFoldDB" id="A0A2A6F8P2"/>
<comment type="caution">
    <text evidence="2">The sequence shown here is derived from an EMBL/GenBank/DDBJ whole genome shotgun (WGS) entry which is preliminary data.</text>
</comment>
<evidence type="ECO:0000256" key="1">
    <source>
        <dbReference type="SAM" id="MobiDB-lite"/>
    </source>
</evidence>
<reference evidence="2 3" key="1">
    <citation type="submission" date="2017-09" db="EMBL/GenBank/DDBJ databases">
        <title>Mesorhizobum sanjuanii sp. nov. isolated from nodules of Lotus tenuis in saline-alkaline lowlands of Flooding Pampa.</title>
        <authorList>
            <person name="Sannazzaro A.I."/>
            <person name="Torres Tejerizo G.A."/>
            <person name="Fontana F."/>
            <person name="Cumpa Velazquez L.M."/>
            <person name="Hansen L."/>
            <person name="Pistorio M."/>
            <person name="Estrella M.J."/>
        </authorList>
    </citation>
    <scope>NUCLEOTIDE SEQUENCE [LARGE SCALE GENOMIC DNA]</scope>
    <source>
        <strain evidence="2 3">BSA136</strain>
    </source>
</reference>
<keyword evidence="3" id="KW-1185">Reference proteome</keyword>
<protein>
    <submittedName>
        <fullName evidence="2">Uncharacterized protein</fullName>
    </submittedName>
</protein>
<organism evidence="2 3">
    <name type="scientific">Mesorhizobium sanjuanii</name>
    <dbReference type="NCBI Taxonomy" id="2037900"/>
    <lineage>
        <taxon>Bacteria</taxon>
        <taxon>Pseudomonadati</taxon>
        <taxon>Pseudomonadota</taxon>
        <taxon>Alphaproteobacteria</taxon>
        <taxon>Hyphomicrobiales</taxon>
        <taxon>Phyllobacteriaceae</taxon>
        <taxon>Mesorhizobium</taxon>
    </lineage>
</organism>
<name>A0A2A6F8P2_9HYPH</name>
<evidence type="ECO:0000313" key="2">
    <source>
        <dbReference type="EMBL" id="PDQ17818.1"/>
    </source>
</evidence>
<accession>A0A2A6F8P2</accession>
<dbReference type="EMBL" id="NWQG01000228">
    <property type="protein sequence ID" value="PDQ17818.1"/>
    <property type="molecule type" value="Genomic_DNA"/>
</dbReference>
<feature type="region of interest" description="Disordered" evidence="1">
    <location>
        <begin position="27"/>
        <end position="46"/>
    </location>
</feature>
<gene>
    <name evidence="2" type="ORF">CN311_28015</name>
</gene>